<dbReference type="InterPro" id="IPR005349">
    <property type="entry name" value="TMEM14"/>
</dbReference>
<dbReference type="Proteomes" id="UP000326939">
    <property type="component" value="Chromosome 3"/>
</dbReference>
<gene>
    <name evidence="7" type="ORF">DKX38_004294</name>
</gene>
<evidence type="ECO:0000313" key="7">
    <source>
        <dbReference type="EMBL" id="KAB5564240.1"/>
    </source>
</evidence>
<keyword evidence="3 6" id="KW-0812">Transmembrane</keyword>
<dbReference type="Gene3D" id="1.10.10.1740">
    <property type="entry name" value="Transmembrane protein 14-like"/>
    <property type="match status" value="1"/>
</dbReference>
<comment type="caution">
    <text evidence="7">The sequence shown here is derived from an EMBL/GenBank/DDBJ whole genome shotgun (WGS) entry which is preliminary data.</text>
</comment>
<organism evidence="7 8">
    <name type="scientific">Salix brachista</name>
    <dbReference type="NCBI Taxonomy" id="2182728"/>
    <lineage>
        <taxon>Eukaryota</taxon>
        <taxon>Viridiplantae</taxon>
        <taxon>Streptophyta</taxon>
        <taxon>Embryophyta</taxon>
        <taxon>Tracheophyta</taxon>
        <taxon>Spermatophyta</taxon>
        <taxon>Magnoliopsida</taxon>
        <taxon>eudicotyledons</taxon>
        <taxon>Gunneridae</taxon>
        <taxon>Pentapetalae</taxon>
        <taxon>rosids</taxon>
        <taxon>fabids</taxon>
        <taxon>Malpighiales</taxon>
        <taxon>Salicaceae</taxon>
        <taxon>Saliceae</taxon>
        <taxon>Salix</taxon>
    </lineage>
</organism>
<keyword evidence="8" id="KW-1185">Reference proteome</keyword>
<dbReference type="Pfam" id="PF03647">
    <property type="entry name" value="Tmemb_14"/>
    <property type="match status" value="1"/>
</dbReference>
<evidence type="ECO:0000313" key="8">
    <source>
        <dbReference type="Proteomes" id="UP000326939"/>
    </source>
</evidence>
<accession>A0A5N5N9L0</accession>
<dbReference type="InterPro" id="IPR044890">
    <property type="entry name" value="TMEM14_sf"/>
</dbReference>
<dbReference type="EMBL" id="VDCV01000003">
    <property type="protein sequence ID" value="KAB5564240.1"/>
    <property type="molecule type" value="Genomic_DNA"/>
</dbReference>
<reference evidence="8" key="1">
    <citation type="journal article" date="2019" name="Gigascience">
        <title>De novo genome assembly of the endangered Acer yangbiense, a plant species with extremely small populations endemic to Yunnan Province, China.</title>
        <authorList>
            <person name="Yang J."/>
            <person name="Wariss H.M."/>
            <person name="Tao L."/>
            <person name="Zhang R."/>
            <person name="Yun Q."/>
            <person name="Hollingsworth P."/>
            <person name="Dao Z."/>
            <person name="Luo G."/>
            <person name="Guo H."/>
            <person name="Ma Y."/>
            <person name="Sun W."/>
        </authorList>
    </citation>
    <scope>NUCLEOTIDE SEQUENCE [LARGE SCALE GENOMIC DNA]</scope>
    <source>
        <strain evidence="8">cv. br00</strain>
    </source>
</reference>
<protein>
    <submittedName>
        <fullName evidence="7">Uncharacterized protein</fullName>
    </submittedName>
</protein>
<evidence type="ECO:0000256" key="2">
    <source>
        <dbReference type="ARBA" id="ARBA00007590"/>
    </source>
</evidence>
<evidence type="ECO:0000256" key="5">
    <source>
        <dbReference type="ARBA" id="ARBA00023136"/>
    </source>
</evidence>
<evidence type="ECO:0000256" key="3">
    <source>
        <dbReference type="ARBA" id="ARBA00022692"/>
    </source>
</evidence>
<dbReference type="PANTHER" id="PTHR12668:SF48">
    <property type="entry name" value="PROTEIN FATTY ACID EXPORT 1, CHLOROPLASTIC"/>
    <property type="match status" value="1"/>
</dbReference>
<evidence type="ECO:0000256" key="4">
    <source>
        <dbReference type="ARBA" id="ARBA00022989"/>
    </source>
</evidence>
<comment type="subcellular location">
    <subcellularLocation>
        <location evidence="1">Membrane</location>
    </subcellularLocation>
</comment>
<feature type="transmembrane region" description="Helical" evidence="6">
    <location>
        <begin position="105"/>
        <end position="122"/>
    </location>
</feature>
<keyword evidence="4 6" id="KW-1133">Transmembrane helix</keyword>
<dbReference type="GO" id="GO:0009706">
    <property type="term" value="C:chloroplast inner membrane"/>
    <property type="evidence" value="ECO:0007669"/>
    <property type="project" value="TreeGrafter"/>
</dbReference>
<proteinExistence type="inferred from homology"/>
<dbReference type="GO" id="GO:0015245">
    <property type="term" value="F:fatty acid transmembrane transporter activity"/>
    <property type="evidence" value="ECO:0007669"/>
    <property type="project" value="TreeGrafter"/>
</dbReference>
<dbReference type="PANTHER" id="PTHR12668">
    <property type="entry name" value="TRANSMEMBRANE PROTEIN 14, 15"/>
    <property type="match status" value="1"/>
</dbReference>
<feature type="transmembrane region" description="Helical" evidence="6">
    <location>
        <begin position="164"/>
        <end position="183"/>
    </location>
</feature>
<evidence type="ECO:0000256" key="1">
    <source>
        <dbReference type="ARBA" id="ARBA00004370"/>
    </source>
</evidence>
<name>A0A5N5N9L0_9ROSI</name>
<keyword evidence="5 6" id="KW-0472">Membrane</keyword>
<feature type="transmembrane region" description="Helical" evidence="6">
    <location>
        <begin position="79"/>
        <end position="99"/>
    </location>
</feature>
<sequence length="338" mass="36417">MLLFVQPQTKSSTPAIRSLSSAVSSLQVMSNEGHNNAAHSLTSNIKTSSTNHNYTAPEEDKGISDPVKGVYGSAKIHDFCFGIPFGGIILSGGLIGFVFSKNAVSLGTGVLYGGALLALSTYSMKIWRQGKSSIPFVLGQAVLAAALCWNNFRAYSLTKKLIPTGFFAVISAAMLCFYSHVMISGGNPPPKKLQSSAIHVYASERAKDFGIDASEISVLVMLRVRKCMTLCWLSAIDVPFKLVFSLLNGDDRLDTVQVNGMMMGALTQLEVLVRFAELNNREAMNGSAEALPVCFQEAITLLGVMCWFNRFLKNFHGGTGPGLKPVLARHKLNGQPPC</sequence>
<evidence type="ECO:0000256" key="6">
    <source>
        <dbReference type="SAM" id="Phobius"/>
    </source>
</evidence>
<comment type="similarity">
    <text evidence="2">Belongs to the TMEM14 family.</text>
</comment>
<dbReference type="AlphaFoldDB" id="A0A5N5N9L0"/>